<feature type="transmembrane region" description="Helical" evidence="2">
    <location>
        <begin position="111"/>
        <end position="135"/>
    </location>
</feature>
<evidence type="ECO:0000313" key="3">
    <source>
        <dbReference type="Proteomes" id="UP000694844"/>
    </source>
</evidence>
<feature type="transmembrane region" description="Helical" evidence="2">
    <location>
        <begin position="79"/>
        <end position="99"/>
    </location>
</feature>
<organism evidence="3 4">
    <name type="scientific">Crassostrea virginica</name>
    <name type="common">Eastern oyster</name>
    <dbReference type="NCBI Taxonomy" id="6565"/>
    <lineage>
        <taxon>Eukaryota</taxon>
        <taxon>Metazoa</taxon>
        <taxon>Spiralia</taxon>
        <taxon>Lophotrochozoa</taxon>
        <taxon>Mollusca</taxon>
        <taxon>Bivalvia</taxon>
        <taxon>Autobranchia</taxon>
        <taxon>Pteriomorphia</taxon>
        <taxon>Ostreida</taxon>
        <taxon>Ostreoidea</taxon>
        <taxon>Ostreidae</taxon>
        <taxon>Crassostrea</taxon>
    </lineage>
</organism>
<gene>
    <name evidence="4" type="primary">LOC111121256</name>
</gene>
<feature type="transmembrane region" description="Helical" evidence="2">
    <location>
        <begin position="12"/>
        <end position="36"/>
    </location>
</feature>
<reference evidence="4" key="1">
    <citation type="submission" date="2025-08" db="UniProtKB">
        <authorList>
            <consortium name="RefSeq"/>
        </authorList>
    </citation>
    <scope>IDENTIFICATION</scope>
    <source>
        <tissue evidence="4">Whole sample</tissue>
    </source>
</reference>
<feature type="transmembrane region" description="Helical" evidence="2">
    <location>
        <begin position="141"/>
        <end position="165"/>
    </location>
</feature>
<proteinExistence type="predicted"/>
<evidence type="ECO:0000313" key="4">
    <source>
        <dbReference type="RefSeq" id="XP_022318139.1"/>
    </source>
</evidence>
<dbReference type="RefSeq" id="XP_022318139.1">
    <property type="nucleotide sequence ID" value="XM_022462431.1"/>
</dbReference>
<keyword evidence="2" id="KW-1133">Transmembrane helix</keyword>
<evidence type="ECO:0000256" key="2">
    <source>
        <dbReference type="SAM" id="Phobius"/>
    </source>
</evidence>
<dbReference type="Proteomes" id="UP000694844">
    <property type="component" value="Chromosome 2"/>
</dbReference>
<keyword evidence="2" id="KW-0812">Transmembrane</keyword>
<evidence type="ECO:0000256" key="1">
    <source>
        <dbReference type="SAM" id="MobiDB-lite"/>
    </source>
</evidence>
<dbReference type="Gene3D" id="1.20.140.150">
    <property type="match status" value="1"/>
</dbReference>
<dbReference type="GeneID" id="111121256"/>
<keyword evidence="3" id="KW-1185">Reference proteome</keyword>
<sequence>MPYCGSASKWSKIGLVTQYIGLALFISGFSTIGWMATLTVQNNRDIIVGLFKMIDCSPGSCTTQDRATPYVNSARDSTLGLMIFVMIISVPTTIIYSIYVATENARYRSMIITIMCLTFLAALFILIGVIVYAASLPTDFFASYSMGLVIIASFLFICAGCMLIPDIKNKVYRRRPKVVRTPSTPSLVSVESPPPRYASRAETPVYYTPRRPRGVWVYKEYDDPSPRTVNVRSITPPPREVVRSYSPPRERVRVHHIRALPPPQASYVSPRRYGTPRSVQRYDYKAR</sequence>
<dbReference type="KEGG" id="cvn:111121256"/>
<accession>A0A8B8CSE8</accession>
<dbReference type="OrthoDB" id="6111549at2759"/>
<keyword evidence="2" id="KW-0472">Membrane</keyword>
<dbReference type="AlphaFoldDB" id="A0A8B8CSE8"/>
<name>A0A8B8CSE8_CRAVI</name>
<protein>
    <submittedName>
        <fullName evidence="4">Uncharacterized protein LOC111121256</fullName>
    </submittedName>
</protein>
<feature type="region of interest" description="Disordered" evidence="1">
    <location>
        <begin position="261"/>
        <end position="287"/>
    </location>
</feature>